<keyword evidence="1" id="KW-0812">Transmembrane</keyword>
<gene>
    <name evidence="2" type="ORF">M440DRAFT_1388443</name>
</gene>
<sequence>MSPPPGLTGPLVLSLPICFFFYYLFSGTPSLVLKFWKDSMFAITQEGNLHIQQASFSFKKKNIKFVRLKRVGERLPSDSALSTITAAGQCSCYFARDQAVDRQLIQNARFK</sequence>
<keyword evidence="3" id="KW-1185">Reference proteome</keyword>
<feature type="transmembrane region" description="Helical" evidence="1">
    <location>
        <begin position="6"/>
        <end position="25"/>
    </location>
</feature>
<evidence type="ECO:0000313" key="3">
    <source>
        <dbReference type="Proteomes" id="UP000240760"/>
    </source>
</evidence>
<keyword evidence="1" id="KW-0472">Membrane</keyword>
<accession>A0A2T4CEU5</accession>
<evidence type="ECO:0000313" key="2">
    <source>
        <dbReference type="EMBL" id="PTB80060.1"/>
    </source>
</evidence>
<dbReference type="AlphaFoldDB" id="A0A2T4CEU5"/>
<organism evidence="2 3">
    <name type="scientific">Trichoderma longibrachiatum ATCC 18648</name>
    <dbReference type="NCBI Taxonomy" id="983965"/>
    <lineage>
        <taxon>Eukaryota</taxon>
        <taxon>Fungi</taxon>
        <taxon>Dikarya</taxon>
        <taxon>Ascomycota</taxon>
        <taxon>Pezizomycotina</taxon>
        <taxon>Sordariomycetes</taxon>
        <taxon>Hypocreomycetidae</taxon>
        <taxon>Hypocreales</taxon>
        <taxon>Hypocreaceae</taxon>
        <taxon>Trichoderma</taxon>
    </lineage>
</organism>
<name>A0A2T4CEU5_TRILO</name>
<keyword evidence="1" id="KW-1133">Transmembrane helix</keyword>
<proteinExistence type="predicted"/>
<evidence type="ECO:0000256" key="1">
    <source>
        <dbReference type="SAM" id="Phobius"/>
    </source>
</evidence>
<protein>
    <submittedName>
        <fullName evidence="2">Uncharacterized protein</fullName>
    </submittedName>
</protein>
<dbReference type="Proteomes" id="UP000240760">
    <property type="component" value="Unassembled WGS sequence"/>
</dbReference>
<reference evidence="2 3" key="1">
    <citation type="submission" date="2016-07" db="EMBL/GenBank/DDBJ databases">
        <title>Multiple horizontal gene transfer events from other fungi enriched the ability of initially mycotrophic Trichoderma (Ascomycota) to feed on dead plant biomass.</title>
        <authorList>
            <consortium name="DOE Joint Genome Institute"/>
            <person name="Aerts A."/>
            <person name="Atanasova L."/>
            <person name="Chenthamara K."/>
            <person name="Zhang J."/>
            <person name="Grujic M."/>
            <person name="Henrissat B."/>
            <person name="Kuo A."/>
            <person name="Salamov A."/>
            <person name="Lipzen A."/>
            <person name="Labutti K."/>
            <person name="Barry K."/>
            <person name="Miao Y."/>
            <person name="Rahimi M.J."/>
            <person name="Shen Q."/>
            <person name="Grigoriev I.V."/>
            <person name="Kubicek C.P."/>
            <person name="Druzhinina I.S."/>
        </authorList>
    </citation>
    <scope>NUCLEOTIDE SEQUENCE [LARGE SCALE GENOMIC DNA]</scope>
    <source>
        <strain evidence="2 3">ATCC 18648</strain>
    </source>
</reference>
<dbReference type="EMBL" id="KZ679127">
    <property type="protein sequence ID" value="PTB80060.1"/>
    <property type="molecule type" value="Genomic_DNA"/>
</dbReference>